<dbReference type="Proteomes" id="UP000317977">
    <property type="component" value="Unassembled WGS sequence"/>
</dbReference>
<evidence type="ECO:0000313" key="1">
    <source>
        <dbReference type="EMBL" id="TWU46560.1"/>
    </source>
</evidence>
<sequence>MPLFGGRAESLSIDPNGCVQKLGRLSPQFASTTVHFCARTDQTSLIETAMSVGTQTVLLVPSLAGVRVDLGSIERTFEVTIIAADEIYFDEIYFDENGTIVASAAAMEEFRFRLGLGEDSPPNAFRMTDDHWEICFQKTRFVLSDAIGM</sequence>
<comment type="caution">
    <text evidence="1">The sequence shown here is derived from an EMBL/GenBank/DDBJ whole genome shotgun (WGS) entry which is preliminary data.</text>
</comment>
<name>A0A5C6ED44_9BACT</name>
<proteinExistence type="predicted"/>
<evidence type="ECO:0000313" key="2">
    <source>
        <dbReference type="Proteomes" id="UP000317977"/>
    </source>
</evidence>
<protein>
    <submittedName>
        <fullName evidence="1">Uncharacterized protein</fullName>
    </submittedName>
</protein>
<dbReference type="EMBL" id="SJPX01000006">
    <property type="protein sequence ID" value="TWU46560.1"/>
    <property type="molecule type" value="Genomic_DNA"/>
</dbReference>
<accession>A0A5C6ED44</accession>
<dbReference type="AlphaFoldDB" id="A0A5C6ED44"/>
<keyword evidence="2" id="KW-1185">Reference proteome</keyword>
<organism evidence="1 2">
    <name type="scientific">Rubripirellula reticaptiva</name>
    <dbReference type="NCBI Taxonomy" id="2528013"/>
    <lineage>
        <taxon>Bacteria</taxon>
        <taxon>Pseudomonadati</taxon>
        <taxon>Planctomycetota</taxon>
        <taxon>Planctomycetia</taxon>
        <taxon>Pirellulales</taxon>
        <taxon>Pirellulaceae</taxon>
        <taxon>Rubripirellula</taxon>
    </lineage>
</organism>
<gene>
    <name evidence="1" type="ORF">Poly59_55330</name>
</gene>
<reference evidence="1 2" key="1">
    <citation type="submission" date="2019-02" db="EMBL/GenBank/DDBJ databases">
        <title>Deep-cultivation of Planctomycetes and their phenomic and genomic characterization uncovers novel biology.</title>
        <authorList>
            <person name="Wiegand S."/>
            <person name="Jogler M."/>
            <person name="Boedeker C."/>
            <person name="Pinto D."/>
            <person name="Vollmers J."/>
            <person name="Rivas-Marin E."/>
            <person name="Kohn T."/>
            <person name="Peeters S.H."/>
            <person name="Heuer A."/>
            <person name="Rast P."/>
            <person name="Oberbeckmann S."/>
            <person name="Bunk B."/>
            <person name="Jeske O."/>
            <person name="Meyerdierks A."/>
            <person name="Storesund J.E."/>
            <person name="Kallscheuer N."/>
            <person name="Luecker S."/>
            <person name="Lage O.M."/>
            <person name="Pohl T."/>
            <person name="Merkel B.J."/>
            <person name="Hornburger P."/>
            <person name="Mueller R.-W."/>
            <person name="Bruemmer F."/>
            <person name="Labrenz M."/>
            <person name="Spormann A.M."/>
            <person name="Op Den Camp H."/>
            <person name="Overmann J."/>
            <person name="Amann R."/>
            <person name="Jetten M.S.M."/>
            <person name="Mascher T."/>
            <person name="Medema M.H."/>
            <person name="Devos D.P."/>
            <person name="Kaster A.-K."/>
            <person name="Ovreas L."/>
            <person name="Rohde M."/>
            <person name="Galperin M.Y."/>
            <person name="Jogler C."/>
        </authorList>
    </citation>
    <scope>NUCLEOTIDE SEQUENCE [LARGE SCALE GENOMIC DNA]</scope>
    <source>
        <strain evidence="1 2">Poly59</strain>
    </source>
</reference>